<proteinExistence type="predicted"/>
<dbReference type="EMBL" id="JBCDNA010000002">
    <property type="protein sequence ID" value="MEL4455846.1"/>
    <property type="molecule type" value="Genomic_DNA"/>
</dbReference>
<evidence type="ECO:0000256" key="2">
    <source>
        <dbReference type="ARBA" id="ARBA00023125"/>
    </source>
</evidence>
<evidence type="ECO:0000256" key="1">
    <source>
        <dbReference type="ARBA" id="ARBA00023015"/>
    </source>
</evidence>
<comment type="caution">
    <text evidence="6">The sequence shown here is derived from an EMBL/GenBank/DDBJ whole genome shotgun (WGS) entry which is preliminary data.</text>
</comment>
<dbReference type="PROSITE" id="PS01124">
    <property type="entry name" value="HTH_ARAC_FAMILY_2"/>
    <property type="match status" value="1"/>
</dbReference>
<feature type="transmembrane region" description="Helical" evidence="4">
    <location>
        <begin position="211"/>
        <end position="234"/>
    </location>
</feature>
<feature type="transmembrane region" description="Helical" evidence="4">
    <location>
        <begin position="102"/>
        <end position="123"/>
    </location>
</feature>
<evidence type="ECO:0000256" key="4">
    <source>
        <dbReference type="SAM" id="Phobius"/>
    </source>
</evidence>
<dbReference type="SUPFAM" id="SSF46689">
    <property type="entry name" value="Homeodomain-like"/>
    <property type="match status" value="1"/>
</dbReference>
<keyword evidence="1" id="KW-0805">Transcription regulation</keyword>
<dbReference type="PANTHER" id="PTHR43280:SF29">
    <property type="entry name" value="ARAC-FAMILY TRANSCRIPTIONAL REGULATOR"/>
    <property type="match status" value="1"/>
</dbReference>
<keyword evidence="4" id="KW-0472">Membrane</keyword>
<gene>
    <name evidence="6" type="ORF">AABB81_08055</name>
</gene>
<feature type="transmembrane region" description="Helical" evidence="4">
    <location>
        <begin position="6"/>
        <end position="24"/>
    </location>
</feature>
<reference evidence="6 7" key="1">
    <citation type="submission" date="2024-04" db="EMBL/GenBank/DDBJ databases">
        <title>whole genome sequencing of Lutimonas vermicola strain IMCC1616.</title>
        <authorList>
            <person name="Bae S.S."/>
        </authorList>
    </citation>
    <scope>NUCLEOTIDE SEQUENCE [LARGE SCALE GENOMIC DNA]</scope>
    <source>
        <strain evidence="6 7">IMCC1616</strain>
    </source>
</reference>
<organism evidence="6 7">
    <name type="scientific">Lutimonas vermicola</name>
    <dbReference type="NCBI Taxonomy" id="414288"/>
    <lineage>
        <taxon>Bacteria</taxon>
        <taxon>Pseudomonadati</taxon>
        <taxon>Bacteroidota</taxon>
        <taxon>Flavobacteriia</taxon>
        <taxon>Flavobacteriales</taxon>
        <taxon>Flavobacteriaceae</taxon>
        <taxon>Lutimonas</taxon>
    </lineage>
</organism>
<evidence type="ECO:0000313" key="6">
    <source>
        <dbReference type="EMBL" id="MEL4455846.1"/>
    </source>
</evidence>
<dbReference type="Proteomes" id="UP001474120">
    <property type="component" value="Unassembled WGS sequence"/>
</dbReference>
<dbReference type="SMART" id="SM00342">
    <property type="entry name" value="HTH_ARAC"/>
    <property type="match status" value="1"/>
</dbReference>
<protein>
    <submittedName>
        <fullName evidence="6">AraC family transcriptional regulator</fullName>
    </submittedName>
</protein>
<keyword evidence="7" id="KW-1185">Reference proteome</keyword>
<keyword evidence="2" id="KW-0238">DNA-binding</keyword>
<dbReference type="RefSeq" id="WP_342159817.1">
    <property type="nucleotide sequence ID" value="NZ_JBCDNA010000002.1"/>
</dbReference>
<evidence type="ECO:0000313" key="7">
    <source>
        <dbReference type="Proteomes" id="UP001474120"/>
    </source>
</evidence>
<evidence type="ECO:0000259" key="5">
    <source>
        <dbReference type="PROSITE" id="PS01124"/>
    </source>
</evidence>
<keyword evidence="4" id="KW-1133">Transmembrane helix</keyword>
<feature type="domain" description="HTH araC/xylS-type" evidence="5">
    <location>
        <begin position="273"/>
        <end position="374"/>
    </location>
</feature>
<dbReference type="Pfam" id="PF12833">
    <property type="entry name" value="HTH_18"/>
    <property type="match status" value="1"/>
</dbReference>
<dbReference type="PANTHER" id="PTHR43280">
    <property type="entry name" value="ARAC-FAMILY TRANSCRIPTIONAL REGULATOR"/>
    <property type="match status" value="1"/>
</dbReference>
<dbReference type="Gene3D" id="1.10.10.60">
    <property type="entry name" value="Homeodomain-like"/>
    <property type="match status" value="2"/>
</dbReference>
<accession>A0ABU9L398</accession>
<keyword evidence="3" id="KW-0804">Transcription</keyword>
<name>A0ABU9L398_9FLAO</name>
<keyword evidence="4" id="KW-0812">Transmembrane</keyword>
<dbReference type="InterPro" id="IPR018060">
    <property type="entry name" value="HTH_AraC"/>
</dbReference>
<feature type="transmembrane region" description="Helical" evidence="4">
    <location>
        <begin position="143"/>
        <end position="162"/>
    </location>
</feature>
<feature type="transmembrane region" description="Helical" evidence="4">
    <location>
        <begin position="36"/>
        <end position="54"/>
    </location>
</feature>
<evidence type="ECO:0000256" key="3">
    <source>
        <dbReference type="ARBA" id="ARBA00023163"/>
    </source>
</evidence>
<feature type="transmembrane region" description="Helical" evidence="4">
    <location>
        <begin position="182"/>
        <end position="199"/>
    </location>
</feature>
<dbReference type="InterPro" id="IPR009057">
    <property type="entry name" value="Homeodomain-like_sf"/>
</dbReference>
<sequence>MESVINTIVWAAIIQGLLLGLLYIFSKRHRSRANKLLGFFLLCFVLEALTMWLPFDYLGSYSVSQYFDLPEVKLLFPVLFLNYVLEKLGAVKNYRTFLKFHYILVFAVMLLTLPNLILFAVSGESLRDYFSWDTISNVFLANQYYAFFLTIVALVISIKEVLRYQNKIRNAYSDLDMLEIKWLWQFIFALVPITFMWGLELTRIAFGGSGMSVFVLLTWAFIIVFIYFVSFIAFHRKNLFEGVPELVMNDEEATEQKNDHSGRDFKAMSIELQHAMESKNYYLNHDLTIYDLSKEMNIPPRLLSTCINQEIGVNFNEWVNNYRVEKALDLLQDPSKIHYSIEGIGEDAGFKSRSAMYTAFKKKTGYSPGHFRKQ</sequence>